<keyword evidence="8" id="KW-1185">Reference proteome</keyword>
<sequence length="383" mass="41792">MRNGPSSLIPQDQPLEDTKQGSTLPSAGLEPASQQAVRELLREGESTNTRNSYQSAMRYWAAWHALRFERQMQLPLDVACVLQFIIDHAQRQTGAGLASEMPAHMDRALVEAGYKAREGPLSHNTLVHRMAVLSKAHQVHGLANPCQDGAVRELMSRTRKAYARRGEQPAKKDALTRDLLEQLLQTCDDSLRGRRDRALLLFAWSSGGRRRSEVAGADMRHLRAVGPQEFIYTLAHSKTNQSGRDVPENHKPVTGRAAQALADWLRAAAIQEGPIFRRIRKGGHVGEPLSPAAVRDIVKQRCALAGVEGDFSAHSLRSGFVTEAGRQNVPLPDTMALTGHSSVNTVLGYFRADSALSNRAARLLDAGDDDAAAAVQGSGRPQS</sequence>
<feature type="compositionally biased region" description="Polar residues" evidence="5">
    <location>
        <begin position="1"/>
        <end position="10"/>
    </location>
</feature>
<dbReference type="AlphaFoldDB" id="A9C2R3"/>
<dbReference type="GeneID" id="24115858"/>
<dbReference type="EMBL" id="CP000884">
    <property type="protein sequence ID" value="ABX36412.1"/>
    <property type="molecule type" value="Genomic_DNA"/>
</dbReference>
<evidence type="ECO:0000256" key="4">
    <source>
        <dbReference type="ARBA" id="ARBA00023172"/>
    </source>
</evidence>
<reference evidence="8" key="2">
    <citation type="submission" date="2007-11" db="EMBL/GenBank/DDBJ databases">
        <title>Complete sequence of Delftia acidovorans DSM 14801 / SPH-1.</title>
        <authorList>
            <person name="Copeland A."/>
            <person name="Lucas S."/>
            <person name="Lapidus A."/>
            <person name="Barry K."/>
            <person name="Glavina del Rio T."/>
            <person name="Dalin E."/>
            <person name="Tice H."/>
            <person name="Pitluck S."/>
            <person name="Lowry S."/>
            <person name="Clum A."/>
            <person name="Schmutz J."/>
            <person name="Larimer F."/>
            <person name="Land M."/>
            <person name="Hauser L."/>
            <person name="Kyrpides N."/>
            <person name="Kim E."/>
            <person name="Schleheck D."/>
            <person name="Richardson P."/>
        </authorList>
    </citation>
    <scope>NUCLEOTIDE SEQUENCE [LARGE SCALE GENOMIC DNA]</scope>
    <source>
        <strain evidence="8">DSM 14801 / SPH-1</strain>
    </source>
</reference>
<dbReference type="GO" id="GO:0006310">
    <property type="term" value="P:DNA recombination"/>
    <property type="evidence" value="ECO:0007669"/>
    <property type="project" value="UniProtKB-KW"/>
</dbReference>
<reference evidence="7 8" key="1">
    <citation type="journal article" date="2004" name="Appl. Environ. Microbiol.">
        <title>Mineralization of individual congeners of linear alkylbenzenesulfonate by defined pairs of heterotrophic bacteria.</title>
        <authorList>
            <person name="Schleheck D."/>
            <person name="Knepper T.P."/>
            <person name="Fischer K."/>
            <person name="Cook A.M."/>
        </authorList>
    </citation>
    <scope>NUCLEOTIDE SEQUENCE [LARGE SCALE GENOMIC DNA]</scope>
    <source>
        <strain evidence="8">DSM 14801 / SPH-1</strain>
    </source>
</reference>
<feature type="domain" description="Tyr recombinase" evidence="6">
    <location>
        <begin position="170"/>
        <end position="363"/>
    </location>
</feature>
<proteinExistence type="predicted"/>
<dbReference type="PANTHER" id="PTHR30349:SF81">
    <property type="entry name" value="TYROSINE RECOMBINASE XERC"/>
    <property type="match status" value="1"/>
</dbReference>
<dbReference type="InterPro" id="IPR013762">
    <property type="entry name" value="Integrase-like_cat_sf"/>
</dbReference>
<dbReference type="InterPro" id="IPR002104">
    <property type="entry name" value="Integrase_catalytic"/>
</dbReference>
<dbReference type="eggNOG" id="COG0582">
    <property type="taxonomic scope" value="Bacteria"/>
</dbReference>
<dbReference type="Gene3D" id="1.10.150.130">
    <property type="match status" value="1"/>
</dbReference>
<dbReference type="PROSITE" id="PS51898">
    <property type="entry name" value="TYR_RECOMBINASE"/>
    <property type="match status" value="1"/>
</dbReference>
<dbReference type="STRING" id="398578.Daci_3780"/>
<name>A9C2R3_DELAS</name>
<evidence type="ECO:0000256" key="1">
    <source>
        <dbReference type="ARBA" id="ARBA00022829"/>
    </source>
</evidence>
<dbReference type="SUPFAM" id="SSF47823">
    <property type="entry name" value="lambda integrase-like, N-terminal domain"/>
    <property type="match status" value="1"/>
</dbReference>
<dbReference type="GO" id="GO:0015074">
    <property type="term" value="P:DNA integration"/>
    <property type="evidence" value="ECO:0007669"/>
    <property type="project" value="UniProtKB-KW"/>
</dbReference>
<evidence type="ECO:0000313" key="7">
    <source>
        <dbReference type="EMBL" id="ABX36412.1"/>
    </source>
</evidence>
<gene>
    <name evidence="7" type="ordered locus">Daci_3780</name>
</gene>
<dbReference type="InterPro" id="IPR010998">
    <property type="entry name" value="Integrase_recombinase_N"/>
</dbReference>
<evidence type="ECO:0000259" key="6">
    <source>
        <dbReference type="PROSITE" id="PS51898"/>
    </source>
</evidence>
<accession>A9C2R3</accession>
<keyword evidence="2" id="KW-0229">DNA integration</keyword>
<keyword evidence="4" id="KW-0233">DNA recombination</keyword>
<dbReference type="Pfam" id="PF00589">
    <property type="entry name" value="Phage_integrase"/>
    <property type="match status" value="1"/>
</dbReference>
<keyword evidence="3" id="KW-0238">DNA-binding</keyword>
<dbReference type="GO" id="GO:0007059">
    <property type="term" value="P:chromosome segregation"/>
    <property type="evidence" value="ECO:0007669"/>
    <property type="project" value="UniProtKB-KW"/>
</dbReference>
<dbReference type="Proteomes" id="UP000000784">
    <property type="component" value="Chromosome"/>
</dbReference>
<dbReference type="GO" id="GO:0003677">
    <property type="term" value="F:DNA binding"/>
    <property type="evidence" value="ECO:0007669"/>
    <property type="project" value="UniProtKB-KW"/>
</dbReference>
<dbReference type="RefSeq" id="WP_012205606.1">
    <property type="nucleotide sequence ID" value="NC_010002.1"/>
</dbReference>
<dbReference type="HOGENOM" id="CLU_047407_3_0_4"/>
<evidence type="ECO:0000256" key="3">
    <source>
        <dbReference type="ARBA" id="ARBA00023125"/>
    </source>
</evidence>
<protein>
    <submittedName>
        <fullName evidence="7">Integrase family protein</fullName>
    </submittedName>
</protein>
<keyword evidence="1" id="KW-0159">Chromosome partition</keyword>
<dbReference type="InterPro" id="IPR050090">
    <property type="entry name" value="Tyrosine_recombinase_XerCD"/>
</dbReference>
<evidence type="ECO:0000256" key="5">
    <source>
        <dbReference type="SAM" id="MobiDB-lite"/>
    </source>
</evidence>
<dbReference type="Gene3D" id="1.10.443.10">
    <property type="entry name" value="Intergrase catalytic core"/>
    <property type="match status" value="1"/>
</dbReference>
<feature type="region of interest" description="Disordered" evidence="5">
    <location>
        <begin position="1"/>
        <end position="32"/>
    </location>
</feature>
<dbReference type="SUPFAM" id="SSF56349">
    <property type="entry name" value="DNA breaking-rejoining enzymes"/>
    <property type="match status" value="1"/>
</dbReference>
<dbReference type="InterPro" id="IPR011010">
    <property type="entry name" value="DNA_brk_join_enz"/>
</dbReference>
<dbReference type="CDD" id="cd00799">
    <property type="entry name" value="INT_Cre_C"/>
    <property type="match status" value="1"/>
</dbReference>
<dbReference type="PANTHER" id="PTHR30349">
    <property type="entry name" value="PHAGE INTEGRASE-RELATED"/>
    <property type="match status" value="1"/>
</dbReference>
<evidence type="ECO:0000256" key="2">
    <source>
        <dbReference type="ARBA" id="ARBA00022908"/>
    </source>
</evidence>
<organism evidence="7 8">
    <name type="scientific">Delftia acidovorans (strain DSM 14801 / SPH-1)</name>
    <dbReference type="NCBI Taxonomy" id="398578"/>
    <lineage>
        <taxon>Bacteria</taxon>
        <taxon>Pseudomonadati</taxon>
        <taxon>Pseudomonadota</taxon>
        <taxon>Betaproteobacteria</taxon>
        <taxon>Burkholderiales</taxon>
        <taxon>Comamonadaceae</taxon>
        <taxon>Delftia</taxon>
    </lineage>
</organism>
<dbReference type="KEGG" id="dac:Daci_3780"/>
<evidence type="ECO:0000313" key="8">
    <source>
        <dbReference type="Proteomes" id="UP000000784"/>
    </source>
</evidence>